<feature type="transmembrane region" description="Helical" evidence="1">
    <location>
        <begin position="333"/>
        <end position="357"/>
    </location>
</feature>
<name>A0A8W8KWZ2_MAGGI</name>
<feature type="transmembrane region" description="Helical" evidence="1">
    <location>
        <begin position="756"/>
        <end position="776"/>
    </location>
</feature>
<protein>
    <recommendedName>
        <fullName evidence="4">Transmembrane protein 180</fullName>
    </recommendedName>
</protein>
<keyword evidence="1" id="KW-0812">Transmembrane</keyword>
<dbReference type="InterPro" id="IPR040035">
    <property type="entry name" value="TMEM180"/>
</dbReference>
<feature type="transmembrane region" description="Helical" evidence="1">
    <location>
        <begin position="290"/>
        <end position="313"/>
    </location>
</feature>
<feature type="transmembrane region" description="Helical" evidence="1">
    <location>
        <begin position="578"/>
        <end position="597"/>
    </location>
</feature>
<keyword evidence="1" id="KW-1133">Transmembrane helix</keyword>
<feature type="transmembrane region" description="Helical" evidence="1">
    <location>
        <begin position="513"/>
        <end position="533"/>
    </location>
</feature>
<dbReference type="EnsemblMetazoa" id="G2563.2">
    <property type="protein sequence ID" value="G2563.2:cds"/>
    <property type="gene ID" value="G2563"/>
</dbReference>
<evidence type="ECO:0000313" key="2">
    <source>
        <dbReference type="EnsemblMetazoa" id="G2563.2:cds"/>
    </source>
</evidence>
<reference evidence="2" key="1">
    <citation type="submission" date="2022-08" db="UniProtKB">
        <authorList>
            <consortium name="EnsemblMetazoa"/>
        </authorList>
    </citation>
    <scope>IDENTIFICATION</scope>
    <source>
        <strain evidence="2">05x7-T-G4-1.051#20</strain>
    </source>
</reference>
<keyword evidence="1" id="KW-0472">Membrane</keyword>
<feature type="transmembrane region" description="Helical" evidence="1">
    <location>
        <begin position="237"/>
        <end position="259"/>
    </location>
</feature>
<dbReference type="PANTHER" id="PTHR28658">
    <property type="entry name" value="TRANSMEMBRANE PROTEIN 180"/>
    <property type="match status" value="1"/>
</dbReference>
<feature type="transmembrane region" description="Helical" evidence="1">
    <location>
        <begin position="175"/>
        <end position="194"/>
    </location>
</feature>
<dbReference type="AlphaFoldDB" id="A0A8W8KWZ2"/>
<feature type="transmembrane region" description="Helical" evidence="1">
    <location>
        <begin position="812"/>
        <end position="835"/>
    </location>
</feature>
<feature type="transmembrane region" description="Helical" evidence="1">
    <location>
        <begin position="539"/>
        <end position="566"/>
    </location>
</feature>
<organism evidence="2 3">
    <name type="scientific">Magallana gigas</name>
    <name type="common">Pacific oyster</name>
    <name type="synonym">Crassostrea gigas</name>
    <dbReference type="NCBI Taxonomy" id="29159"/>
    <lineage>
        <taxon>Eukaryota</taxon>
        <taxon>Metazoa</taxon>
        <taxon>Spiralia</taxon>
        <taxon>Lophotrochozoa</taxon>
        <taxon>Mollusca</taxon>
        <taxon>Bivalvia</taxon>
        <taxon>Autobranchia</taxon>
        <taxon>Pteriomorphia</taxon>
        <taxon>Ostreida</taxon>
        <taxon>Ostreoidea</taxon>
        <taxon>Ostreidae</taxon>
        <taxon>Magallana</taxon>
    </lineage>
</organism>
<dbReference type="InterPro" id="IPR036259">
    <property type="entry name" value="MFS_trans_sf"/>
</dbReference>
<dbReference type="Gene3D" id="1.20.1250.20">
    <property type="entry name" value="MFS general substrate transporter like domains"/>
    <property type="match status" value="1"/>
</dbReference>
<accession>A0A8W8KWZ2</accession>
<proteinExistence type="predicted"/>
<feature type="transmembrane region" description="Helical" evidence="1">
    <location>
        <begin position="476"/>
        <end position="492"/>
    </location>
</feature>
<dbReference type="Proteomes" id="UP000005408">
    <property type="component" value="Unassembled WGS sequence"/>
</dbReference>
<feature type="transmembrane region" description="Helical" evidence="1">
    <location>
        <begin position="79"/>
        <end position="98"/>
    </location>
</feature>
<keyword evidence="3" id="KW-1185">Reference proteome</keyword>
<feature type="transmembrane region" description="Helical" evidence="1">
    <location>
        <begin position="609"/>
        <end position="628"/>
    </location>
</feature>
<dbReference type="Pfam" id="PF13347">
    <property type="entry name" value="MFS_2"/>
    <property type="match status" value="3"/>
</dbReference>
<feature type="transmembrane region" description="Helical" evidence="1">
    <location>
        <begin position="104"/>
        <end position="132"/>
    </location>
</feature>
<evidence type="ECO:0000313" key="3">
    <source>
        <dbReference type="Proteomes" id="UP000005408"/>
    </source>
</evidence>
<dbReference type="PANTHER" id="PTHR28658:SF1">
    <property type="entry name" value="MAJOR FACILITATOR SUPERFAMILY DOMAIN CONTAINING 13B"/>
    <property type="match status" value="1"/>
</dbReference>
<feature type="transmembrane region" description="Helical" evidence="1">
    <location>
        <begin position="442"/>
        <end position="464"/>
    </location>
</feature>
<evidence type="ECO:0000256" key="1">
    <source>
        <dbReference type="SAM" id="Phobius"/>
    </source>
</evidence>
<evidence type="ECO:0008006" key="4">
    <source>
        <dbReference type="Google" id="ProtNLM"/>
    </source>
</evidence>
<feature type="transmembrane region" description="Helical" evidence="1">
    <location>
        <begin position="144"/>
        <end position="163"/>
    </location>
</feature>
<dbReference type="SUPFAM" id="SSF103473">
    <property type="entry name" value="MFS general substrate transporter"/>
    <property type="match status" value="3"/>
</dbReference>
<sequence>MDTQRKQILAYSALIGGFDLLNSAYEFYYVKVFLNFYHIEESWFQFSQILFLLWNAINDPLFAYCSDNKNFKILRTRRAMILYSAPFFCLSFLVPWFQWSTNPVIVGIHLIFALCLWDTLYTFVGLAGCCLFTEISKDPNIRITITRTAQVAALFGSISVMLLEHASNGLQNFQAFQVTTVFIALLSWCLMYYCGKNCHTQYDLQQMQDENKEADDVCHEKTEVSSDEISQSTRSTFYGIVPFAAKILVISTAPILQYIPYQKVIRANFIWKICGGVVMYFFIGNHHPWMLILFFFLDGCFANGTFSLFNLPLSDIVDDNMSKYNRKHPISSMVFGTNALFVKPAISLSPMLAVAILNRYGYSYIQHSKNSPVRPTGSNPSPDQLKDLKDAMFFLICVSLPLETIFYNIRYAVVKGCIDVPKTYPRESTQFKSIMGTQKKQILAYCALECGFSLLSSAYNFYYVKVFLNFYHIEESWFQFSQVLFMVWNAVNDPLFAYCSDNKNFKILRTRRAMILYSAPFFCLSFLVPWFQWSTNPAIVGIHLIFALCLWDTLFTFIGLAMCCLFTEISKDTNIRITITRAAQVAALFGSISVMLLEHASNGLQDFKAFQVTTVLIALLSWCLMYYCGKNCHTQYDLQQMQDENKEADDVCHEKSEGESYWKQTWQIVSDTNFLSFVITNFFQEFHRTFLYNFLAIFCDHLISSDKISPSTRSTFYGFVPFASKILVISTAPILRQIPYKKVIRTNFIWKICGGFFMYYIIGSTHPWILILFFFLDGCFANGTYSLFNIPLSDIADDNMRKYNRKHPISSMVYGTNALFVKPAISLSPMLAVAIRRRIKRTLN</sequence>